<gene>
    <name evidence="9" type="ORF">JAAARDRAFT_67377</name>
</gene>
<feature type="compositionally biased region" description="Low complexity" evidence="6">
    <location>
        <begin position="185"/>
        <end position="196"/>
    </location>
</feature>
<dbReference type="Pfam" id="PF08784">
    <property type="entry name" value="RPA_C"/>
    <property type="match status" value="1"/>
</dbReference>
<dbReference type="PANTHER" id="PTHR13989">
    <property type="entry name" value="REPLICATION PROTEIN A-RELATED"/>
    <property type="match status" value="1"/>
</dbReference>
<dbReference type="GO" id="GO:0005662">
    <property type="term" value="C:DNA replication factor A complex"/>
    <property type="evidence" value="ECO:0007669"/>
    <property type="project" value="TreeGrafter"/>
</dbReference>
<evidence type="ECO:0000256" key="4">
    <source>
        <dbReference type="ARBA" id="ARBA00023125"/>
    </source>
</evidence>
<dbReference type="InterPro" id="IPR036390">
    <property type="entry name" value="WH_DNA-bd_sf"/>
</dbReference>
<evidence type="ECO:0000256" key="1">
    <source>
        <dbReference type="ARBA" id="ARBA00004123"/>
    </source>
</evidence>
<organism evidence="9 10">
    <name type="scientific">Jaapia argillacea MUCL 33604</name>
    <dbReference type="NCBI Taxonomy" id="933084"/>
    <lineage>
        <taxon>Eukaryota</taxon>
        <taxon>Fungi</taxon>
        <taxon>Dikarya</taxon>
        <taxon>Basidiomycota</taxon>
        <taxon>Agaricomycotina</taxon>
        <taxon>Agaricomycetes</taxon>
        <taxon>Agaricomycetidae</taxon>
        <taxon>Jaapiales</taxon>
        <taxon>Jaapiaceae</taxon>
        <taxon>Jaapia</taxon>
    </lineage>
</organism>
<evidence type="ECO:0000259" key="7">
    <source>
        <dbReference type="Pfam" id="PF01336"/>
    </source>
</evidence>
<dbReference type="InterPro" id="IPR040260">
    <property type="entry name" value="RFA2-like"/>
</dbReference>
<evidence type="ECO:0008006" key="11">
    <source>
        <dbReference type="Google" id="ProtNLM"/>
    </source>
</evidence>
<dbReference type="GO" id="GO:0003697">
    <property type="term" value="F:single-stranded DNA binding"/>
    <property type="evidence" value="ECO:0007669"/>
    <property type="project" value="TreeGrafter"/>
</dbReference>
<dbReference type="AlphaFoldDB" id="A0A067QEE9"/>
<keyword evidence="3" id="KW-0235">DNA replication</keyword>
<dbReference type="InterPro" id="IPR012340">
    <property type="entry name" value="NA-bd_OB-fold"/>
</dbReference>
<dbReference type="OrthoDB" id="25571at2759"/>
<keyword evidence="4" id="KW-0238">DNA-binding</keyword>
<dbReference type="GO" id="GO:0006289">
    <property type="term" value="P:nucleotide-excision repair"/>
    <property type="evidence" value="ECO:0007669"/>
    <property type="project" value="TreeGrafter"/>
</dbReference>
<dbReference type="STRING" id="933084.A0A067QEE9"/>
<dbReference type="CDD" id="cd04478">
    <property type="entry name" value="RPA2_DBD_D"/>
    <property type="match status" value="1"/>
</dbReference>
<protein>
    <recommendedName>
        <fullName evidence="11">Replication protein A C-terminal domain-containing protein</fullName>
    </recommendedName>
</protein>
<dbReference type="SUPFAM" id="SSF46785">
    <property type="entry name" value="Winged helix' DNA-binding domain"/>
    <property type="match status" value="1"/>
</dbReference>
<evidence type="ECO:0000259" key="8">
    <source>
        <dbReference type="Pfam" id="PF08784"/>
    </source>
</evidence>
<dbReference type="GO" id="GO:0000781">
    <property type="term" value="C:chromosome, telomeric region"/>
    <property type="evidence" value="ECO:0007669"/>
    <property type="project" value="TreeGrafter"/>
</dbReference>
<feature type="region of interest" description="Disordered" evidence="6">
    <location>
        <begin position="163"/>
        <end position="196"/>
    </location>
</feature>
<evidence type="ECO:0000256" key="2">
    <source>
        <dbReference type="ARBA" id="ARBA00007815"/>
    </source>
</evidence>
<dbReference type="PANTHER" id="PTHR13989:SF16">
    <property type="entry name" value="REPLICATION PROTEIN A2"/>
    <property type="match status" value="1"/>
</dbReference>
<dbReference type="HOGENOM" id="CLU_051033_0_1_1"/>
<sequence length="267" mass="28120">MSQCAGGGGGYLAGSPFGGSAGGSPGLRGRGAAAQSLRPCSVKQLLNATQAHTDAEWRIDDVEIGQVTVVAQVVTINSQATNCVYWLDDGTGRIEARHWVDTTSSEETDKWGGITENTYVRATGSLKAFGNRRHINATHLRAIKDPHEIYFHTLETIHTVLTFEKGPPGGPGQSPATQHGNAGPSAYSAQAHSASNNAQFSHLPTLQRKIIDHMIEEGPVEGGLDVGSIARAVGVSNAHTLSAALDALMDEGHIFSTTDDSHFSLSV</sequence>
<evidence type="ECO:0000256" key="5">
    <source>
        <dbReference type="ARBA" id="ARBA00023242"/>
    </source>
</evidence>
<evidence type="ECO:0000313" key="9">
    <source>
        <dbReference type="EMBL" id="KDQ60956.1"/>
    </source>
</evidence>
<dbReference type="InParanoid" id="A0A067QEE9"/>
<comment type="similarity">
    <text evidence="2">Belongs to the replication factor A protein 2 family.</text>
</comment>
<dbReference type="GO" id="GO:0000724">
    <property type="term" value="P:double-strand break repair via homologous recombination"/>
    <property type="evidence" value="ECO:0007669"/>
    <property type="project" value="TreeGrafter"/>
</dbReference>
<dbReference type="Gene3D" id="1.10.10.10">
    <property type="entry name" value="Winged helix-like DNA-binding domain superfamily/Winged helix DNA-binding domain"/>
    <property type="match status" value="1"/>
</dbReference>
<dbReference type="SUPFAM" id="SSF50249">
    <property type="entry name" value="Nucleic acid-binding proteins"/>
    <property type="match status" value="1"/>
</dbReference>
<feature type="domain" description="OB" evidence="7">
    <location>
        <begin position="67"/>
        <end position="141"/>
    </location>
</feature>
<dbReference type="InterPro" id="IPR014892">
    <property type="entry name" value="RPA_C"/>
</dbReference>
<dbReference type="GO" id="GO:0035861">
    <property type="term" value="C:site of double-strand break"/>
    <property type="evidence" value="ECO:0007669"/>
    <property type="project" value="TreeGrafter"/>
</dbReference>
<keyword evidence="5" id="KW-0539">Nucleus</keyword>
<dbReference type="PIRSF" id="PIRSF036949">
    <property type="entry name" value="RPA32"/>
    <property type="match status" value="1"/>
</dbReference>
<keyword evidence="10" id="KW-1185">Reference proteome</keyword>
<dbReference type="InterPro" id="IPR014646">
    <property type="entry name" value="Rfa2/RPA32"/>
</dbReference>
<dbReference type="Proteomes" id="UP000027265">
    <property type="component" value="Unassembled WGS sequence"/>
</dbReference>
<dbReference type="InterPro" id="IPR036388">
    <property type="entry name" value="WH-like_DNA-bd_sf"/>
</dbReference>
<dbReference type="Pfam" id="PF01336">
    <property type="entry name" value="tRNA_anti-codon"/>
    <property type="match status" value="1"/>
</dbReference>
<evidence type="ECO:0000256" key="6">
    <source>
        <dbReference type="SAM" id="MobiDB-lite"/>
    </source>
</evidence>
<dbReference type="Gene3D" id="2.40.50.140">
    <property type="entry name" value="Nucleic acid-binding proteins"/>
    <property type="match status" value="1"/>
</dbReference>
<proteinExistence type="inferred from homology"/>
<name>A0A067QEE9_9AGAM</name>
<reference evidence="10" key="1">
    <citation type="journal article" date="2014" name="Proc. Natl. Acad. Sci. U.S.A.">
        <title>Extensive sampling of basidiomycete genomes demonstrates inadequacy of the white-rot/brown-rot paradigm for wood decay fungi.</title>
        <authorList>
            <person name="Riley R."/>
            <person name="Salamov A.A."/>
            <person name="Brown D.W."/>
            <person name="Nagy L.G."/>
            <person name="Floudas D."/>
            <person name="Held B.W."/>
            <person name="Levasseur A."/>
            <person name="Lombard V."/>
            <person name="Morin E."/>
            <person name="Otillar R."/>
            <person name="Lindquist E.A."/>
            <person name="Sun H."/>
            <person name="LaButti K.M."/>
            <person name="Schmutz J."/>
            <person name="Jabbour D."/>
            <person name="Luo H."/>
            <person name="Baker S.E."/>
            <person name="Pisabarro A.G."/>
            <person name="Walton J.D."/>
            <person name="Blanchette R.A."/>
            <person name="Henrissat B."/>
            <person name="Martin F."/>
            <person name="Cullen D."/>
            <person name="Hibbett D.S."/>
            <person name="Grigoriev I.V."/>
        </authorList>
    </citation>
    <scope>NUCLEOTIDE SEQUENCE [LARGE SCALE GENOMIC DNA]</scope>
    <source>
        <strain evidence="10">MUCL 33604</strain>
    </source>
</reference>
<feature type="domain" description="Replication protein A C-terminal" evidence="8">
    <location>
        <begin position="163"/>
        <end position="260"/>
    </location>
</feature>
<dbReference type="InterPro" id="IPR004365">
    <property type="entry name" value="NA-bd_OB_tRNA"/>
</dbReference>
<dbReference type="FunCoup" id="A0A067QEE9">
    <property type="interactions" value="488"/>
</dbReference>
<dbReference type="GO" id="GO:0006260">
    <property type="term" value="P:DNA replication"/>
    <property type="evidence" value="ECO:0007669"/>
    <property type="project" value="UniProtKB-KW"/>
</dbReference>
<evidence type="ECO:0000256" key="3">
    <source>
        <dbReference type="ARBA" id="ARBA00022705"/>
    </source>
</evidence>
<dbReference type="EMBL" id="KL197713">
    <property type="protein sequence ID" value="KDQ60956.1"/>
    <property type="molecule type" value="Genomic_DNA"/>
</dbReference>
<evidence type="ECO:0000313" key="10">
    <source>
        <dbReference type="Proteomes" id="UP000027265"/>
    </source>
</evidence>
<comment type="subcellular location">
    <subcellularLocation>
        <location evidence="1">Nucleus</location>
    </subcellularLocation>
</comment>
<accession>A0A067QEE9</accession>